<proteinExistence type="predicted"/>
<reference evidence="2 3" key="1">
    <citation type="submission" date="2021-01" db="EMBL/GenBank/DDBJ databases">
        <title>Whole genome shotgun sequence of Microbispora corallina NBRC 16416.</title>
        <authorList>
            <person name="Komaki H."/>
            <person name="Tamura T."/>
        </authorList>
    </citation>
    <scope>NUCLEOTIDE SEQUENCE [LARGE SCALE GENOMIC DNA]</scope>
    <source>
        <strain evidence="2 3">NBRC 16416</strain>
    </source>
</reference>
<evidence type="ECO:0000256" key="1">
    <source>
        <dbReference type="SAM" id="MobiDB-lite"/>
    </source>
</evidence>
<protein>
    <submittedName>
        <fullName evidence="2">Uncharacterized protein</fullName>
    </submittedName>
</protein>
<evidence type="ECO:0000313" key="3">
    <source>
        <dbReference type="Proteomes" id="UP000603904"/>
    </source>
</evidence>
<dbReference type="Proteomes" id="UP000603904">
    <property type="component" value="Unassembled WGS sequence"/>
</dbReference>
<keyword evidence="3" id="KW-1185">Reference proteome</keyword>
<feature type="region of interest" description="Disordered" evidence="1">
    <location>
        <begin position="32"/>
        <end position="93"/>
    </location>
</feature>
<evidence type="ECO:0000313" key="2">
    <source>
        <dbReference type="EMBL" id="GIH37477.1"/>
    </source>
</evidence>
<comment type="caution">
    <text evidence="2">The sequence shown here is derived from an EMBL/GenBank/DDBJ whole genome shotgun (WGS) entry which is preliminary data.</text>
</comment>
<sequence>MGTPHPGGGAGTTIRPGPDAAQEVGTVLSDARRAAKSGVNPALSRNCGSPGPPPWGRARSPALRADVVTLEEKGDPSQSAGPPIFPAPQEEHS</sequence>
<accession>A0ABQ4FRM3</accession>
<name>A0ABQ4FRM3_9ACTN</name>
<feature type="compositionally biased region" description="Gly residues" evidence="1">
    <location>
        <begin position="1"/>
        <end position="11"/>
    </location>
</feature>
<dbReference type="EMBL" id="BOOC01000002">
    <property type="protein sequence ID" value="GIH37477.1"/>
    <property type="molecule type" value="Genomic_DNA"/>
</dbReference>
<organism evidence="2 3">
    <name type="scientific">Microbispora corallina</name>
    <dbReference type="NCBI Taxonomy" id="83302"/>
    <lineage>
        <taxon>Bacteria</taxon>
        <taxon>Bacillati</taxon>
        <taxon>Actinomycetota</taxon>
        <taxon>Actinomycetes</taxon>
        <taxon>Streptosporangiales</taxon>
        <taxon>Streptosporangiaceae</taxon>
        <taxon>Microbispora</taxon>
    </lineage>
</organism>
<gene>
    <name evidence="2" type="ORF">Mco01_04770</name>
</gene>
<feature type="region of interest" description="Disordered" evidence="1">
    <location>
        <begin position="1"/>
        <end position="20"/>
    </location>
</feature>